<dbReference type="InterPro" id="IPR022233">
    <property type="entry name" value="TRAPPC10/Trs130_C"/>
</dbReference>
<name>A0AAJ0HAM2_9PEZI</name>
<feature type="domain" description="TRAPPC10/Trs130 C-terminal" evidence="5">
    <location>
        <begin position="1357"/>
        <end position="1550"/>
    </location>
</feature>
<keyword evidence="3" id="KW-0333">Golgi apparatus</keyword>
<dbReference type="InterPro" id="IPR045126">
    <property type="entry name" value="TRAPPC10/Trs130"/>
</dbReference>
<feature type="region of interest" description="Disordered" evidence="4">
    <location>
        <begin position="1422"/>
        <end position="1443"/>
    </location>
</feature>
<dbReference type="Proteomes" id="UP001275084">
    <property type="component" value="Unassembled WGS sequence"/>
</dbReference>
<feature type="domain" description="DUF7077" evidence="7">
    <location>
        <begin position="1019"/>
        <end position="1138"/>
    </location>
</feature>
<dbReference type="InterPro" id="IPR056913">
    <property type="entry name" value="TRAPPC10/Trs130_N"/>
</dbReference>
<sequence length="1586" mass="173330">MEQPFSSSKVTVEYFDPHDVFKLLAPGLIPRLPLRDLHWQSHNGPVRSIQTLHIELVPAGAVDATVPPSTSPIPKIAISPPLEGTSSRDDGFQTAAVGGRSGSAEQAESTGAAPRAPGPAGKERRHQIPGLRRTPYLKVLLVRCDDNETYKSGTRAEIREWVKANTPPAQNKPASTAENHDAFEWLVIHVVIPNTVAATQPRLTGSKAPDSSSDVTTKTSTSRWRGGSSTLLEKLRNDFNGSSKSAVDRVRQIRIGINDVPYDLLPRVVPAVPTGYHETEQDSENAWADTIGKVKELILSSFDTRVSQYEEDIKERDGQRALPGWNFCTFFILKEGLARGFESVGLVEDALVGYDELSVGLDAIIQEQAIAGSAEAHGGALLAYTEELKRLAQKAIGQINEGDGEAGEEAVDIQLNEKEGVADFDNIPISPSKKLYRELILANNVSLFDFRCYIFARQISLLLRLGNAWSTREELLAKLKEQQELIPRGVAPSTPMPKHADESENLSQLAEICRRTLEFVPAVSLVARKDIISALTSTKGEKDNDNSKQSSVDPVLLEVAENVVASFAFSVAQQILAQTSTKALPIPPSTLAAPDGHEPKAAIPEPKTMMHPARNSSLQIRIGQRPPLSPVGFFPSRAPDGDMANSSYAKAGLEELAARRAELYSLSRNILEECGKKRGWSGGWADVPMVGESGVSEMEDISLDDDDPSNKEAPKQRTAIQASMAGLSNELLRAALEKKEDFYRLYEILTDKALRHYTVAEHEHSIQTHMADLAVLKFHLKEYSDAAFYFYRTIPFFGESAWSLLELSMLLMYARCLKELRQMDDYVTKALRQLLVKAAAAEKDRVQQKSIFRLGAGSKTQFPEPSAISGYFTNLLTTSLTLEKEVKIPLTSFFCDVELDGPPVYDEGQDSFSVYLKLQSVIVDEFEAQKISLRISTTPVVGGLKEIWLQSKGPVVIKPGRNRVQLQSTSVMVGSYEVDQIRLSSSKVLLHYERENGQPPDKAVGVLKNPRVTLYQRASSLDVQLLGTKEVRLDKNNSLDLEISTGWNSIKTLEIKIKSATGGLRLLMAEAQVLGALQPAKRTEGGSLTFGAIPAEASFKIRFPFTVEHDMLHVAVKAEVSYTTDKGAFSFSKTSSVPITLALGVNVQDVFKHDALFSRFTVSTATMSPLRIFRSELLGSALFESHFGSPPSHPIVVFPKQPASLLYRITRKKGARPVHKKKQTLFLRIYYSVLLDEIEALFKKLLTEELLEAGLSEYAKVVVTKVLAWVAHGGGLSGYDLEKAALLGELPTGFLADVEWERQFPGIGPLTADGRRGSAEGLAAFMRGWLGRHPKLLLPHPDLKDAATVQPSTIVIPVDIPSITIVHTADIRLQEPLDSVTQGNEDEDDEEGGDYPTVCTNQLLPATLHLKWTRTWDTTTSDLSAATAPGGGTKSTTPPPLARTQDLEFGYEITAPADTWLLGGRRKGHFIIPAVPDLESDEGMTSTPDTEADISLLLIPLREGWLPFPNVEIREFKSSAAASENGETGGGGHGHCETDYRNLGETVRVIADRGQVTLSLDASGPGGGPLVLESERAGLAKGKVVA</sequence>
<reference evidence="9" key="2">
    <citation type="submission" date="2023-06" db="EMBL/GenBank/DDBJ databases">
        <authorList>
            <consortium name="Lawrence Berkeley National Laboratory"/>
            <person name="Haridas S."/>
            <person name="Hensen N."/>
            <person name="Bonometti L."/>
            <person name="Westerberg I."/>
            <person name="Brannstrom I.O."/>
            <person name="Guillou S."/>
            <person name="Cros-Aarteil S."/>
            <person name="Calhoun S."/>
            <person name="Kuo A."/>
            <person name="Mondo S."/>
            <person name="Pangilinan J."/>
            <person name="Riley R."/>
            <person name="Labutti K."/>
            <person name="Andreopoulos B."/>
            <person name="Lipzen A."/>
            <person name="Chen C."/>
            <person name="Yanf M."/>
            <person name="Daum C."/>
            <person name="Ng V."/>
            <person name="Clum A."/>
            <person name="Steindorff A."/>
            <person name="Ohm R."/>
            <person name="Martin F."/>
            <person name="Silar P."/>
            <person name="Natvig D."/>
            <person name="Lalanne C."/>
            <person name="Gautier V."/>
            <person name="Ament-Velasquez S.L."/>
            <person name="Kruys A."/>
            <person name="Hutchinson M.I."/>
            <person name="Powell A.J."/>
            <person name="Barry K."/>
            <person name="Miller A.N."/>
            <person name="Grigoriev I.V."/>
            <person name="Debuchy R."/>
            <person name="Gladieux P."/>
            <person name="Thoren M.H."/>
            <person name="Johannesson H."/>
        </authorList>
    </citation>
    <scope>NUCLEOTIDE SEQUENCE</scope>
    <source>
        <strain evidence="9">CBS 955.72</strain>
    </source>
</reference>
<keyword evidence="10" id="KW-1185">Reference proteome</keyword>
<dbReference type="InterPro" id="IPR055505">
    <property type="entry name" value="DUF7077"/>
</dbReference>
<feature type="region of interest" description="Disordered" evidence="4">
    <location>
        <begin position="587"/>
        <end position="609"/>
    </location>
</feature>
<evidence type="ECO:0000259" key="7">
    <source>
        <dbReference type="Pfam" id="PF23274"/>
    </source>
</evidence>
<dbReference type="Pfam" id="PF23036">
    <property type="entry name" value="TRAPPC10_1st"/>
    <property type="match status" value="1"/>
</dbReference>
<evidence type="ECO:0000259" key="8">
    <source>
        <dbReference type="Pfam" id="PF24967"/>
    </source>
</evidence>
<evidence type="ECO:0000259" key="6">
    <source>
        <dbReference type="Pfam" id="PF23036"/>
    </source>
</evidence>
<keyword evidence="2" id="KW-0813">Transport</keyword>
<dbReference type="Pfam" id="PF24967">
    <property type="entry name" value="NTS_TR130"/>
    <property type="match status" value="1"/>
</dbReference>
<evidence type="ECO:0000313" key="9">
    <source>
        <dbReference type="EMBL" id="KAK3346101.1"/>
    </source>
</evidence>
<dbReference type="Pfam" id="PF24965">
    <property type="entry name" value="TRS130_4HB"/>
    <property type="match status" value="1"/>
</dbReference>
<dbReference type="Pfam" id="PF23274">
    <property type="entry name" value="DUF7077"/>
    <property type="match status" value="1"/>
</dbReference>
<dbReference type="EMBL" id="JAUIQD010000006">
    <property type="protein sequence ID" value="KAK3346101.1"/>
    <property type="molecule type" value="Genomic_DNA"/>
</dbReference>
<feature type="compositionally biased region" description="Low complexity" evidence="4">
    <location>
        <begin position="111"/>
        <end position="120"/>
    </location>
</feature>
<feature type="compositionally biased region" description="Low complexity" evidence="4">
    <location>
        <begin position="210"/>
        <end position="227"/>
    </location>
</feature>
<dbReference type="GO" id="GO:0034498">
    <property type="term" value="P:early endosome to Golgi transport"/>
    <property type="evidence" value="ECO:0007669"/>
    <property type="project" value="TreeGrafter"/>
</dbReference>
<dbReference type="PANTHER" id="PTHR13251">
    <property type="entry name" value="EPILEPSY HOLOPROSENCEPHALY CANDIDATE 1/TMEM1"/>
    <property type="match status" value="1"/>
</dbReference>
<dbReference type="GO" id="GO:0006891">
    <property type="term" value="P:intra-Golgi vesicle-mediated transport"/>
    <property type="evidence" value="ECO:0007669"/>
    <property type="project" value="TreeGrafter"/>
</dbReference>
<evidence type="ECO:0000256" key="3">
    <source>
        <dbReference type="ARBA" id="ARBA00023034"/>
    </source>
</evidence>
<evidence type="ECO:0000256" key="2">
    <source>
        <dbReference type="ARBA" id="ARBA00022448"/>
    </source>
</evidence>
<proteinExistence type="predicted"/>
<dbReference type="InterPro" id="IPR056916">
    <property type="entry name" value="NTS_TR130"/>
</dbReference>
<evidence type="ECO:0000256" key="1">
    <source>
        <dbReference type="ARBA" id="ARBA00004555"/>
    </source>
</evidence>
<comment type="caution">
    <text evidence="9">The sequence shown here is derived from an EMBL/GenBank/DDBJ whole genome shotgun (WGS) entry which is preliminary data.</text>
</comment>
<dbReference type="PANTHER" id="PTHR13251:SF3">
    <property type="entry name" value="TRAFFICKING PROTEIN PARTICLE COMPLEX SUBUNIT 10"/>
    <property type="match status" value="1"/>
</dbReference>
<dbReference type="GO" id="GO:0005829">
    <property type="term" value="C:cytosol"/>
    <property type="evidence" value="ECO:0007669"/>
    <property type="project" value="GOC"/>
</dbReference>
<feature type="domain" description="TRAPPC10/Trs130 N-terminal" evidence="6">
    <location>
        <begin position="278"/>
        <end position="470"/>
    </location>
</feature>
<feature type="region of interest" description="Disordered" evidence="4">
    <location>
        <begin position="201"/>
        <end position="227"/>
    </location>
</feature>
<evidence type="ECO:0000313" key="10">
    <source>
        <dbReference type="Proteomes" id="UP001275084"/>
    </source>
</evidence>
<accession>A0AAJ0HAM2</accession>
<evidence type="ECO:0000259" key="5">
    <source>
        <dbReference type="Pfam" id="PF12584"/>
    </source>
</evidence>
<dbReference type="Pfam" id="PF12584">
    <property type="entry name" value="TRAPPC10"/>
    <property type="match status" value="1"/>
</dbReference>
<gene>
    <name evidence="9" type="ORF">B0T25DRAFT_268621</name>
</gene>
<feature type="region of interest" description="Disordered" evidence="4">
    <location>
        <begin position="72"/>
        <end position="129"/>
    </location>
</feature>
<evidence type="ECO:0000256" key="4">
    <source>
        <dbReference type="SAM" id="MobiDB-lite"/>
    </source>
</evidence>
<feature type="domain" description="Trs130 NTS" evidence="8">
    <location>
        <begin position="723"/>
        <end position="824"/>
    </location>
</feature>
<reference evidence="9" key="1">
    <citation type="journal article" date="2023" name="Mol. Phylogenet. Evol.">
        <title>Genome-scale phylogeny and comparative genomics of the fungal order Sordariales.</title>
        <authorList>
            <person name="Hensen N."/>
            <person name="Bonometti L."/>
            <person name="Westerberg I."/>
            <person name="Brannstrom I.O."/>
            <person name="Guillou S."/>
            <person name="Cros-Aarteil S."/>
            <person name="Calhoun S."/>
            <person name="Haridas S."/>
            <person name="Kuo A."/>
            <person name="Mondo S."/>
            <person name="Pangilinan J."/>
            <person name="Riley R."/>
            <person name="LaButti K."/>
            <person name="Andreopoulos B."/>
            <person name="Lipzen A."/>
            <person name="Chen C."/>
            <person name="Yan M."/>
            <person name="Daum C."/>
            <person name="Ng V."/>
            <person name="Clum A."/>
            <person name="Steindorff A."/>
            <person name="Ohm R.A."/>
            <person name="Martin F."/>
            <person name="Silar P."/>
            <person name="Natvig D.O."/>
            <person name="Lalanne C."/>
            <person name="Gautier V."/>
            <person name="Ament-Velasquez S.L."/>
            <person name="Kruys A."/>
            <person name="Hutchinson M.I."/>
            <person name="Powell A.J."/>
            <person name="Barry K."/>
            <person name="Miller A.N."/>
            <person name="Grigoriev I.V."/>
            <person name="Debuchy R."/>
            <person name="Gladieux P."/>
            <person name="Hiltunen Thoren M."/>
            <person name="Johannesson H."/>
        </authorList>
    </citation>
    <scope>NUCLEOTIDE SEQUENCE</scope>
    <source>
        <strain evidence="9">CBS 955.72</strain>
    </source>
</reference>
<comment type="subcellular location">
    <subcellularLocation>
        <location evidence="1">Golgi apparatus</location>
    </subcellularLocation>
</comment>
<protein>
    <submittedName>
        <fullName evidence="9">Trafficking protein particle complex subunit 10</fullName>
    </submittedName>
</protein>
<organism evidence="9 10">
    <name type="scientific">Lasiosphaeria hispida</name>
    <dbReference type="NCBI Taxonomy" id="260671"/>
    <lineage>
        <taxon>Eukaryota</taxon>
        <taxon>Fungi</taxon>
        <taxon>Dikarya</taxon>
        <taxon>Ascomycota</taxon>
        <taxon>Pezizomycotina</taxon>
        <taxon>Sordariomycetes</taxon>
        <taxon>Sordariomycetidae</taxon>
        <taxon>Sordariales</taxon>
        <taxon>Lasiosphaeriaceae</taxon>
        <taxon>Lasiosphaeria</taxon>
    </lineage>
</organism>
<dbReference type="GO" id="GO:1990071">
    <property type="term" value="C:TRAPPII protein complex"/>
    <property type="evidence" value="ECO:0007669"/>
    <property type="project" value="InterPro"/>
</dbReference>